<dbReference type="EMBL" id="CP036272">
    <property type="protein sequence ID" value="QDT59712.1"/>
    <property type="molecule type" value="Genomic_DNA"/>
</dbReference>
<dbReference type="InterPro" id="IPR001029">
    <property type="entry name" value="Flagellin_N"/>
</dbReference>
<evidence type="ECO:0000256" key="1">
    <source>
        <dbReference type="ARBA" id="ARBA00005709"/>
    </source>
</evidence>
<keyword evidence="6" id="KW-0966">Cell projection</keyword>
<dbReference type="OrthoDB" id="9796789at2"/>
<dbReference type="AlphaFoldDB" id="A0A517SUA9"/>
<feature type="domain" description="Flagellin C-terminal" evidence="5">
    <location>
        <begin position="383"/>
        <end position="469"/>
    </location>
</feature>
<dbReference type="Proteomes" id="UP000315003">
    <property type="component" value="Chromosome"/>
</dbReference>
<name>A0A517SUA9_9BACT</name>
<organism evidence="6 7">
    <name type="scientific">Stieleria bergensis</name>
    <dbReference type="NCBI Taxonomy" id="2528025"/>
    <lineage>
        <taxon>Bacteria</taxon>
        <taxon>Pseudomonadati</taxon>
        <taxon>Planctomycetota</taxon>
        <taxon>Planctomycetia</taxon>
        <taxon>Pirellulales</taxon>
        <taxon>Pirellulaceae</taxon>
        <taxon>Stieleria</taxon>
    </lineage>
</organism>
<dbReference type="RefSeq" id="WP_145271765.1">
    <property type="nucleotide sequence ID" value="NZ_CP036272.1"/>
</dbReference>
<dbReference type="Pfam" id="PF00669">
    <property type="entry name" value="Flagellin_N"/>
    <property type="match status" value="1"/>
</dbReference>
<comment type="similarity">
    <text evidence="1 3">Belongs to the bacterial flagellin family.</text>
</comment>
<evidence type="ECO:0000256" key="2">
    <source>
        <dbReference type="ARBA" id="ARBA00023143"/>
    </source>
</evidence>
<evidence type="ECO:0000313" key="7">
    <source>
        <dbReference type="Proteomes" id="UP000315003"/>
    </source>
</evidence>
<feature type="domain" description="Flagellin N-terminal" evidence="4">
    <location>
        <begin position="5"/>
        <end position="142"/>
    </location>
</feature>
<dbReference type="InterPro" id="IPR046358">
    <property type="entry name" value="Flagellin_C"/>
</dbReference>
<keyword evidence="3" id="KW-0964">Secreted</keyword>
<dbReference type="InterPro" id="IPR001492">
    <property type="entry name" value="Flagellin"/>
</dbReference>
<proteinExistence type="inferred from homology"/>
<dbReference type="PANTHER" id="PTHR42792">
    <property type="entry name" value="FLAGELLIN"/>
    <property type="match status" value="1"/>
</dbReference>
<evidence type="ECO:0000313" key="6">
    <source>
        <dbReference type="EMBL" id="QDT59712.1"/>
    </source>
</evidence>
<dbReference type="PRINTS" id="PR00207">
    <property type="entry name" value="FLAGELLIN"/>
</dbReference>
<keyword evidence="7" id="KW-1185">Reference proteome</keyword>
<gene>
    <name evidence="6" type="primary">fliC_2</name>
    <name evidence="6" type="ORF">SV7mr_22210</name>
</gene>
<protein>
    <recommendedName>
        <fullName evidence="3">Flagellin</fullName>
    </recommendedName>
</protein>
<comment type="function">
    <text evidence="3">Flagellin is the subunit protein which polymerizes to form the filaments of bacterial flagella.</text>
</comment>
<comment type="subcellular location">
    <subcellularLocation>
        <location evidence="3">Secreted</location>
    </subcellularLocation>
    <subcellularLocation>
        <location evidence="3">Bacterial flagellum</location>
    </subcellularLocation>
</comment>
<dbReference type="PANTHER" id="PTHR42792:SF2">
    <property type="entry name" value="FLAGELLIN"/>
    <property type="match status" value="1"/>
</dbReference>
<dbReference type="GO" id="GO:0009288">
    <property type="term" value="C:bacterial-type flagellum"/>
    <property type="evidence" value="ECO:0007669"/>
    <property type="project" value="UniProtKB-SubCell"/>
</dbReference>
<evidence type="ECO:0000259" key="4">
    <source>
        <dbReference type="Pfam" id="PF00669"/>
    </source>
</evidence>
<keyword evidence="6" id="KW-0282">Flagellum</keyword>
<dbReference type="Gene3D" id="1.20.1330.10">
    <property type="entry name" value="f41 fragment of flagellin, N-terminal domain"/>
    <property type="match status" value="2"/>
</dbReference>
<reference evidence="6 7" key="1">
    <citation type="submission" date="2019-02" db="EMBL/GenBank/DDBJ databases">
        <title>Deep-cultivation of Planctomycetes and their phenomic and genomic characterization uncovers novel biology.</title>
        <authorList>
            <person name="Wiegand S."/>
            <person name="Jogler M."/>
            <person name="Boedeker C."/>
            <person name="Pinto D."/>
            <person name="Vollmers J."/>
            <person name="Rivas-Marin E."/>
            <person name="Kohn T."/>
            <person name="Peeters S.H."/>
            <person name="Heuer A."/>
            <person name="Rast P."/>
            <person name="Oberbeckmann S."/>
            <person name="Bunk B."/>
            <person name="Jeske O."/>
            <person name="Meyerdierks A."/>
            <person name="Storesund J.E."/>
            <person name="Kallscheuer N."/>
            <person name="Luecker S."/>
            <person name="Lage O.M."/>
            <person name="Pohl T."/>
            <person name="Merkel B.J."/>
            <person name="Hornburger P."/>
            <person name="Mueller R.-W."/>
            <person name="Bruemmer F."/>
            <person name="Labrenz M."/>
            <person name="Spormann A.M."/>
            <person name="Op den Camp H."/>
            <person name="Overmann J."/>
            <person name="Amann R."/>
            <person name="Jetten M.S.M."/>
            <person name="Mascher T."/>
            <person name="Medema M.H."/>
            <person name="Devos D.P."/>
            <person name="Kaster A.-K."/>
            <person name="Ovreas L."/>
            <person name="Rohde M."/>
            <person name="Galperin M.Y."/>
            <person name="Jogler C."/>
        </authorList>
    </citation>
    <scope>NUCLEOTIDE SEQUENCE [LARGE SCALE GENOMIC DNA]</scope>
    <source>
        <strain evidence="6 7">SV_7m_r</strain>
    </source>
</reference>
<dbReference type="SUPFAM" id="SSF64518">
    <property type="entry name" value="Phase 1 flagellin"/>
    <property type="match status" value="1"/>
</dbReference>
<keyword evidence="6" id="KW-0969">Cilium</keyword>
<sequence>MALTIANNVGALNARNNLNRSQAKLERSIERLSTGLKINRGADGPAALVISEKQRSQIAGLRTAIDNTRKGVAVVQTAEGALNEINSILITVRSLALDSANSGVNDADALAANQAEINGALDTITRIAENTQFGEKQLLQGSAGISGTASDADVTFLRGSGSTSDGTYTIDVTTAAERANIAAGTAQTTTLAANEVLFINGVSINLNLGLDQNGVVARINEFTDQTGVIADISGGATRLYSLQYGSNAEISVASDTVAAVDSSGFGTTKITDIGLNIAGEIDGIPASGNGNVLTSIAGASTGAVVRIAESAADPVLSENGLQGTISTQNNALVFQIGPNQNQTAQIAIQSVRADALALNTTGSVFTSLDEIDVTSFKNAQDSLTVIDAAIDELSSIRGELGAFQASTLESVANNMLSTLENTVNAESVIRDTDFAEEVSTFTNSQILVEAGTSVLSSANQTTQAILALLQ</sequence>
<dbReference type="InterPro" id="IPR042187">
    <property type="entry name" value="Flagellin_C_sub2"/>
</dbReference>
<dbReference type="GO" id="GO:0005198">
    <property type="term" value="F:structural molecule activity"/>
    <property type="evidence" value="ECO:0007669"/>
    <property type="project" value="UniProtKB-UniRule"/>
</dbReference>
<evidence type="ECO:0000259" key="5">
    <source>
        <dbReference type="Pfam" id="PF00700"/>
    </source>
</evidence>
<dbReference type="GO" id="GO:0005576">
    <property type="term" value="C:extracellular region"/>
    <property type="evidence" value="ECO:0007669"/>
    <property type="project" value="UniProtKB-SubCell"/>
</dbReference>
<evidence type="ECO:0000256" key="3">
    <source>
        <dbReference type="RuleBase" id="RU362073"/>
    </source>
</evidence>
<keyword evidence="2 3" id="KW-0975">Bacterial flagellum</keyword>
<accession>A0A517SUA9</accession>
<dbReference type="Pfam" id="PF00700">
    <property type="entry name" value="Flagellin_C"/>
    <property type="match status" value="1"/>
</dbReference>
<dbReference type="Gene3D" id="6.10.10.10">
    <property type="entry name" value="Flagellar export chaperone, C-terminal domain"/>
    <property type="match status" value="1"/>
</dbReference>